<gene>
    <name evidence="3" type="ORF">BJ979_001210</name>
</gene>
<name>A0A852YBB7_9MICO</name>
<sequence>MRSTASSPARIIDRALARLARRGPRTLKAKIVTAVAGVAVAAVAASGIALVGAAAEAHTPTLAPSCSGLTVTLKSYAGTSSNDNNSLVVTIDGKQVENTKFGNSFPTKTYSFPAAGAQHTWRVQVTASDSSKWNLDKSGNEAACPTPSAALAATACNAVGGKTDLTATFTNLVNGRAYNVWLDHDGTRVDTKTLTGSSSAPKPIINWPGQTAGGKYVVTLVDANDSSQQWKAEATSVGCPGGERDASATVQQCLAPGQGTVPATVTVQGLVPGRTYIAQASVNGNAINGAVATFATGSSKVTVPVPVATKGITIVVSTEGVAVATVSLDTIACPIIPGAPKLTLGACTVDAPTRGLTVASDGLLDGRVYQVVVDGAVVDTFIASGAYTKTFPTAAGEHTVTIVDQAAGNAATSPSASILQEACATTPKLAITAAQCLAPHEQGSLSGAVTGVVANRGYTVTLTSGGKAVDGVAAQHVTPTSTSFPVSFTGLKPGATYKVTVVDDQEGSAKASATETLADCPEVPKVALETAQCLAPGEKGGLTPTITGAIVGHTYVITLTSGGKAVTGADPVRVTATTATVAVPTFENLKPGTSYAVTLTDAADDATVVTSETTLADCPKNPGLSAVAVDCKADPKTSSLEVDVTGVEPDRDWTVRVSQGDDDAWTVIDEKTVTSAELADPVVFKDIKNDATYRVTAVDSTGKLQESTDITVKNCGVSDETTTPPTTPPSTPAKPQAGGGTGLAATGVDGLIPGIGALLVLQLGIALLAVAAIRRRKAARQQG</sequence>
<keyword evidence="4" id="KW-1185">Reference proteome</keyword>
<dbReference type="EMBL" id="JACBZY010000001">
    <property type="protein sequence ID" value="NYG98584.1"/>
    <property type="molecule type" value="Genomic_DNA"/>
</dbReference>
<comment type="caution">
    <text evidence="3">The sequence shown here is derived from an EMBL/GenBank/DDBJ whole genome shotgun (WGS) entry which is preliminary data.</text>
</comment>
<evidence type="ECO:0000256" key="1">
    <source>
        <dbReference type="SAM" id="MobiDB-lite"/>
    </source>
</evidence>
<proteinExistence type="predicted"/>
<protein>
    <submittedName>
        <fullName evidence="3">Uncharacterized protein</fullName>
    </submittedName>
</protein>
<feature type="transmembrane region" description="Helical" evidence="2">
    <location>
        <begin position="31"/>
        <end position="55"/>
    </location>
</feature>
<keyword evidence="2" id="KW-1133">Transmembrane helix</keyword>
<keyword evidence="2" id="KW-0812">Transmembrane</keyword>
<evidence type="ECO:0000313" key="4">
    <source>
        <dbReference type="Proteomes" id="UP000553888"/>
    </source>
</evidence>
<dbReference type="RefSeq" id="WP_179566174.1">
    <property type="nucleotide sequence ID" value="NZ_JACBZY010000001.1"/>
</dbReference>
<dbReference type="Proteomes" id="UP000553888">
    <property type="component" value="Unassembled WGS sequence"/>
</dbReference>
<organism evidence="3 4">
    <name type="scientific">Schumannella luteola</name>
    <dbReference type="NCBI Taxonomy" id="472059"/>
    <lineage>
        <taxon>Bacteria</taxon>
        <taxon>Bacillati</taxon>
        <taxon>Actinomycetota</taxon>
        <taxon>Actinomycetes</taxon>
        <taxon>Micrococcales</taxon>
        <taxon>Microbacteriaceae</taxon>
        <taxon>Schumannella</taxon>
    </lineage>
</organism>
<keyword evidence="2" id="KW-0472">Membrane</keyword>
<evidence type="ECO:0000256" key="2">
    <source>
        <dbReference type="SAM" id="Phobius"/>
    </source>
</evidence>
<dbReference type="AlphaFoldDB" id="A0A852YBB7"/>
<feature type="region of interest" description="Disordered" evidence="1">
    <location>
        <begin position="715"/>
        <end position="741"/>
    </location>
</feature>
<evidence type="ECO:0000313" key="3">
    <source>
        <dbReference type="EMBL" id="NYG98584.1"/>
    </source>
</evidence>
<accession>A0A852YBB7</accession>
<feature type="transmembrane region" description="Helical" evidence="2">
    <location>
        <begin position="751"/>
        <end position="773"/>
    </location>
</feature>
<reference evidence="3 4" key="1">
    <citation type="submission" date="2020-07" db="EMBL/GenBank/DDBJ databases">
        <title>Sequencing the genomes of 1000 actinobacteria strains.</title>
        <authorList>
            <person name="Klenk H.-P."/>
        </authorList>
    </citation>
    <scope>NUCLEOTIDE SEQUENCE [LARGE SCALE GENOMIC DNA]</scope>
    <source>
        <strain evidence="3 4">DSM 23141</strain>
    </source>
</reference>